<feature type="transmembrane region" description="Helical" evidence="1">
    <location>
        <begin position="12"/>
        <end position="36"/>
    </location>
</feature>
<organism evidence="2">
    <name type="scientific">marine sediment metagenome</name>
    <dbReference type="NCBI Taxonomy" id="412755"/>
    <lineage>
        <taxon>unclassified sequences</taxon>
        <taxon>metagenomes</taxon>
        <taxon>ecological metagenomes</taxon>
    </lineage>
</organism>
<keyword evidence="1" id="KW-1133">Transmembrane helix</keyword>
<evidence type="ECO:0000313" key="2">
    <source>
        <dbReference type="EMBL" id="KKL76622.1"/>
    </source>
</evidence>
<name>A0A0F9HNA1_9ZZZZ</name>
<gene>
    <name evidence="2" type="ORF">LCGC14_2043070</name>
</gene>
<dbReference type="AlphaFoldDB" id="A0A0F9HNA1"/>
<protein>
    <submittedName>
        <fullName evidence="2">Uncharacterized protein</fullName>
    </submittedName>
</protein>
<keyword evidence="1" id="KW-0472">Membrane</keyword>
<feature type="transmembrane region" description="Helical" evidence="1">
    <location>
        <begin position="48"/>
        <end position="65"/>
    </location>
</feature>
<evidence type="ECO:0000256" key="1">
    <source>
        <dbReference type="SAM" id="Phobius"/>
    </source>
</evidence>
<feature type="non-terminal residue" evidence="2">
    <location>
        <position position="73"/>
    </location>
</feature>
<proteinExistence type="predicted"/>
<sequence length="73" mass="8656">MVLDNKKTAIKVYLWKMIQACVTVLLLIGIMITGWFEKDLLGITKYQWVILVSLVYLILIIVSRLRKLNFFYF</sequence>
<accession>A0A0F9HNA1</accession>
<keyword evidence="1" id="KW-0812">Transmembrane</keyword>
<comment type="caution">
    <text evidence="2">The sequence shown here is derived from an EMBL/GenBank/DDBJ whole genome shotgun (WGS) entry which is preliminary data.</text>
</comment>
<dbReference type="EMBL" id="LAZR01023988">
    <property type="protein sequence ID" value="KKL76622.1"/>
    <property type="molecule type" value="Genomic_DNA"/>
</dbReference>
<reference evidence="2" key="1">
    <citation type="journal article" date="2015" name="Nature">
        <title>Complex archaea that bridge the gap between prokaryotes and eukaryotes.</title>
        <authorList>
            <person name="Spang A."/>
            <person name="Saw J.H."/>
            <person name="Jorgensen S.L."/>
            <person name="Zaremba-Niedzwiedzka K."/>
            <person name="Martijn J."/>
            <person name="Lind A.E."/>
            <person name="van Eijk R."/>
            <person name="Schleper C."/>
            <person name="Guy L."/>
            <person name="Ettema T.J."/>
        </authorList>
    </citation>
    <scope>NUCLEOTIDE SEQUENCE</scope>
</reference>